<accession>A0AAX3P2X5</accession>
<organism evidence="2 3">
    <name type="scientific">Aeromonas hydrophila</name>
    <dbReference type="NCBI Taxonomy" id="644"/>
    <lineage>
        <taxon>Bacteria</taxon>
        <taxon>Pseudomonadati</taxon>
        <taxon>Pseudomonadota</taxon>
        <taxon>Gammaproteobacteria</taxon>
        <taxon>Aeromonadales</taxon>
        <taxon>Aeromonadaceae</taxon>
        <taxon>Aeromonas</taxon>
    </lineage>
</organism>
<feature type="transmembrane region" description="Helical" evidence="1">
    <location>
        <begin position="56"/>
        <end position="81"/>
    </location>
</feature>
<protein>
    <submittedName>
        <fullName evidence="2">Uncharacterized protein</fullName>
    </submittedName>
</protein>
<proteinExistence type="predicted"/>
<keyword evidence="1" id="KW-0472">Membrane</keyword>
<feature type="transmembrane region" description="Helical" evidence="1">
    <location>
        <begin position="93"/>
        <end position="112"/>
    </location>
</feature>
<evidence type="ECO:0000256" key="1">
    <source>
        <dbReference type="SAM" id="Phobius"/>
    </source>
</evidence>
<reference evidence="2" key="1">
    <citation type="submission" date="2023-02" db="EMBL/GenBank/DDBJ databases">
        <title>The sequence of Aeromonas hydrophila K533.</title>
        <authorList>
            <person name="Luo X."/>
        </authorList>
    </citation>
    <scope>NUCLEOTIDE SEQUENCE</scope>
    <source>
        <strain evidence="2">K533</strain>
    </source>
</reference>
<dbReference type="RefSeq" id="WP_275115438.1">
    <property type="nucleotide sequence ID" value="NZ_CP118942.1"/>
</dbReference>
<keyword evidence="1" id="KW-0812">Transmembrane</keyword>
<dbReference type="AlphaFoldDB" id="A0AAX3P2X5"/>
<dbReference type="Proteomes" id="UP001214666">
    <property type="component" value="Chromosome"/>
</dbReference>
<gene>
    <name evidence="2" type="ORF">PY771_12575</name>
</gene>
<keyword evidence="1" id="KW-1133">Transmembrane helix</keyword>
<evidence type="ECO:0000313" key="3">
    <source>
        <dbReference type="Proteomes" id="UP001214666"/>
    </source>
</evidence>
<feature type="transmembrane region" description="Helical" evidence="1">
    <location>
        <begin position="12"/>
        <end position="36"/>
    </location>
</feature>
<evidence type="ECO:0000313" key="2">
    <source>
        <dbReference type="EMBL" id="WEE24523.1"/>
    </source>
</evidence>
<sequence>MTTVHVSWQMRASGLVVALLGIGGFWMAMILGAEFLDLLALTPADPLRMNDWRGRFAIFIGLLATPFMLCAGGRLMFSIAIPEPDLSSIAVKRRGIIVMSMIIVAAVLGLLMQKISMSSIERLGWEQCYVKQTSWRFGKEVYSQNCGAQGLMKLDQALDKLSLEALKEKLNKEMFEQK</sequence>
<name>A0AAX3P2X5_AERHY</name>
<dbReference type="EMBL" id="CP118942">
    <property type="protein sequence ID" value="WEE24523.1"/>
    <property type="molecule type" value="Genomic_DNA"/>
</dbReference>